<keyword evidence="2" id="KW-1185">Reference proteome</keyword>
<organism evidence="1 2">
    <name type="scientific">Talaromyces pinophilus</name>
    <name type="common">Penicillium pinophilum</name>
    <dbReference type="NCBI Taxonomy" id="128442"/>
    <lineage>
        <taxon>Eukaryota</taxon>
        <taxon>Fungi</taxon>
        <taxon>Dikarya</taxon>
        <taxon>Ascomycota</taxon>
        <taxon>Pezizomycotina</taxon>
        <taxon>Eurotiomycetes</taxon>
        <taxon>Eurotiomycetidae</taxon>
        <taxon>Eurotiales</taxon>
        <taxon>Trichocomaceae</taxon>
        <taxon>Talaromyces</taxon>
        <taxon>Talaromyces sect. Talaromyces</taxon>
    </lineage>
</organism>
<gene>
    <name evidence="1" type="ORF">TCE0_017r04115</name>
</gene>
<dbReference type="Proteomes" id="UP000053095">
    <property type="component" value="Unassembled WGS sequence"/>
</dbReference>
<accession>A0A6V8H7Y4</accession>
<evidence type="ECO:0000313" key="1">
    <source>
        <dbReference type="EMBL" id="GAM35631.1"/>
    </source>
</evidence>
<proteinExistence type="predicted"/>
<sequence>MPSISKNRRRQGIPVRLLPITASTRCQSHERPKLRKLSENAFAELEDILVDLYKTHQMRLVREFGICFYGVEDWLFFAKLIGLILGQDPKGTHPLFVIASSMANVSKKDFKDALRICFFKTVDTLLAIIGDDNSTVLHLLCLYYDLFHWGDRTHMQKDNLIKKLDVIRDRAYDSENEDAIITAEYNLAYAAHNVCGYYSVAMRHAENIFKRTSHMSFTERWTPAARAFFFSAKLLGSNYHFLGDLDEATSYLKEGIHKLDMTGNEHRIRACKLSSTLEIYFKEQKRFDEARREEARQKCYMQLGQPKKPRKKRYRALGISKSQAKEIRATLLSWNLAAPLGLAVE</sequence>
<reference evidence="2" key="1">
    <citation type="journal article" date="2015" name="Genome Announc.">
        <title>Draft genome sequence of Talaromyces cellulolyticus strain Y-94, a source of lignocellulosic biomass-degrading enzymes.</title>
        <authorList>
            <person name="Fujii T."/>
            <person name="Koike H."/>
            <person name="Sawayama S."/>
            <person name="Yano S."/>
            <person name="Inoue H."/>
        </authorList>
    </citation>
    <scope>NUCLEOTIDE SEQUENCE [LARGE SCALE GENOMIC DNA]</scope>
    <source>
        <strain evidence="2">Y-94</strain>
    </source>
</reference>
<comment type="caution">
    <text evidence="1">The sequence shown here is derived from an EMBL/GenBank/DDBJ whole genome shotgun (WGS) entry which is preliminary data.</text>
</comment>
<dbReference type="AlphaFoldDB" id="A0A6V8H7Y4"/>
<dbReference type="EMBL" id="DF933813">
    <property type="protein sequence ID" value="GAM35631.1"/>
    <property type="molecule type" value="Genomic_DNA"/>
</dbReference>
<name>A0A6V8H7Y4_TALPI</name>
<protein>
    <submittedName>
        <fullName evidence="1">Uncharacterized protein</fullName>
    </submittedName>
</protein>
<evidence type="ECO:0000313" key="2">
    <source>
        <dbReference type="Proteomes" id="UP000053095"/>
    </source>
</evidence>